<feature type="domain" description="Exonuclease" evidence="9">
    <location>
        <begin position="257"/>
        <end position="418"/>
    </location>
</feature>
<gene>
    <name evidence="10" type="primary">rexo4</name>
</gene>
<dbReference type="Ensembl" id="ENSGMOT00000014137.2">
    <property type="protein sequence ID" value="ENSGMOP00000013775.2"/>
    <property type="gene ID" value="ENSGMOG00000012876.2"/>
</dbReference>
<dbReference type="GO" id="GO:0006308">
    <property type="term" value="P:DNA catabolic process"/>
    <property type="evidence" value="ECO:0007669"/>
    <property type="project" value="TreeGrafter"/>
</dbReference>
<dbReference type="GeneTree" id="ENSGT00940000159607"/>
<feature type="compositionally biased region" description="Basic and acidic residues" evidence="8">
    <location>
        <begin position="140"/>
        <end position="161"/>
    </location>
</feature>
<dbReference type="GO" id="GO:0005730">
    <property type="term" value="C:nucleolus"/>
    <property type="evidence" value="ECO:0007669"/>
    <property type="project" value="UniProtKB-ARBA"/>
</dbReference>
<keyword evidence="4" id="KW-0540">Nuclease</keyword>
<accession>A0A8C4ZHG3</accession>
<evidence type="ECO:0000256" key="5">
    <source>
        <dbReference type="ARBA" id="ARBA00022801"/>
    </source>
</evidence>
<dbReference type="InterPro" id="IPR013520">
    <property type="entry name" value="Ribonucl_H"/>
</dbReference>
<feature type="region of interest" description="Disordered" evidence="8">
    <location>
        <begin position="1"/>
        <end position="211"/>
    </location>
</feature>
<dbReference type="InterPro" id="IPR036397">
    <property type="entry name" value="RNaseH_sf"/>
</dbReference>
<keyword evidence="5" id="KW-0378">Hydrolase</keyword>
<evidence type="ECO:0000256" key="3">
    <source>
        <dbReference type="ARBA" id="ARBA00016937"/>
    </source>
</evidence>
<dbReference type="PANTHER" id="PTHR12801:SF158">
    <property type="entry name" value="RNA EXONUCLEASE 4"/>
    <property type="match status" value="1"/>
</dbReference>
<evidence type="ECO:0000256" key="4">
    <source>
        <dbReference type="ARBA" id="ARBA00022722"/>
    </source>
</evidence>
<evidence type="ECO:0000256" key="7">
    <source>
        <dbReference type="ARBA" id="ARBA00023242"/>
    </source>
</evidence>
<dbReference type="SMART" id="SM00479">
    <property type="entry name" value="EXOIII"/>
    <property type="match status" value="1"/>
</dbReference>
<dbReference type="PANTHER" id="PTHR12801">
    <property type="entry name" value="RNA EXONUCLEASE REXO1 / RECO3 FAMILY MEMBER-RELATED"/>
    <property type="match status" value="1"/>
</dbReference>
<dbReference type="GeneID" id="115531676"/>
<dbReference type="SUPFAM" id="SSF53098">
    <property type="entry name" value="Ribonuclease H-like"/>
    <property type="match status" value="1"/>
</dbReference>
<evidence type="ECO:0000313" key="11">
    <source>
        <dbReference type="Proteomes" id="UP000694546"/>
    </source>
</evidence>
<dbReference type="InterPro" id="IPR047021">
    <property type="entry name" value="REXO1/3/4-like"/>
</dbReference>
<keyword evidence="6" id="KW-0269">Exonuclease</keyword>
<feature type="compositionally biased region" description="Low complexity" evidence="8">
    <location>
        <begin position="10"/>
        <end position="24"/>
    </location>
</feature>
<comment type="similarity">
    <text evidence="2">Belongs to the REXO4 family.</text>
</comment>
<dbReference type="AlphaFoldDB" id="A0A8C4ZHG3"/>
<keyword evidence="7" id="KW-0539">Nucleus</keyword>
<dbReference type="Pfam" id="PF00929">
    <property type="entry name" value="RNase_T"/>
    <property type="match status" value="1"/>
</dbReference>
<feature type="compositionally biased region" description="Basic and acidic residues" evidence="8">
    <location>
        <begin position="182"/>
        <end position="203"/>
    </location>
</feature>
<evidence type="ECO:0000256" key="6">
    <source>
        <dbReference type="ARBA" id="ARBA00022839"/>
    </source>
</evidence>
<evidence type="ECO:0000313" key="10">
    <source>
        <dbReference type="Ensembl" id="ENSGMOP00000013775.2"/>
    </source>
</evidence>
<protein>
    <recommendedName>
        <fullName evidence="3">RNA exonuclease 4</fullName>
    </recommendedName>
</protein>
<dbReference type="Proteomes" id="UP000694546">
    <property type="component" value="Chromosome 18"/>
</dbReference>
<keyword evidence="11" id="KW-1185">Reference proteome</keyword>
<dbReference type="GO" id="GO:0008408">
    <property type="term" value="F:3'-5' exonuclease activity"/>
    <property type="evidence" value="ECO:0007669"/>
    <property type="project" value="InterPro"/>
</dbReference>
<evidence type="ECO:0000256" key="2">
    <source>
        <dbReference type="ARBA" id="ARBA00010489"/>
    </source>
</evidence>
<feature type="compositionally biased region" description="Basic and acidic residues" evidence="8">
    <location>
        <begin position="78"/>
        <end position="90"/>
    </location>
</feature>
<name>A0A8C4ZHG3_GADMO</name>
<evidence type="ECO:0000256" key="8">
    <source>
        <dbReference type="SAM" id="MobiDB-lite"/>
    </source>
</evidence>
<proteinExistence type="inferred from homology"/>
<evidence type="ECO:0000259" key="9">
    <source>
        <dbReference type="SMART" id="SM00479"/>
    </source>
</evidence>
<comment type="subcellular location">
    <subcellularLocation>
        <location evidence="1">Nucleus</location>
    </subcellularLocation>
</comment>
<dbReference type="Gene3D" id="3.30.420.10">
    <property type="entry name" value="Ribonuclease H-like superfamily/Ribonuclease H"/>
    <property type="match status" value="1"/>
</dbReference>
<sequence length="446" mass="49465">MKVVFRDNSAKTATAKTPGTAAPAPKKKMKIFFKDTRRKKQGGPQPVNAPLAPPSDPKQFSANWKALLEIMKANPEPKAQKSDVPKEPSPKEVNGTTKPLPASSLTNGGKAAKSKTLSSKETVTPAEERNKPTKKRKGTGGKDEKKPAKRKESGGKDEQQPAKKKAKEGRDDQQPAKKKYKGGKDGHQSDKQEKGAQEPRPPTDADLWFDDVDPDDIEATVGKEAADVVRRRTVQKKAPQHAEDGLVKSHAFTGLTRAVAIDCEMVGVGPDGEHSILARVSIVNHFGKLIYDRFVKPTEEVTDYRTAFSGIRPEDIKDGEDMKTVQKEVGEIMEGRILVGHAIHNDLKVLFLDHPKKKIRDTQKYRPFRVRVKSSRPSLKVLSREVLNVKVQQGEHSSVQDAQATMRLYTMVKKNWEAEIKASRADKAEARKPRPSALKPHPFKDK</sequence>
<feature type="compositionally biased region" description="Basic and acidic residues" evidence="8">
    <location>
        <begin position="423"/>
        <end position="432"/>
    </location>
</feature>
<dbReference type="GO" id="GO:0006364">
    <property type="term" value="P:rRNA processing"/>
    <property type="evidence" value="ECO:0007669"/>
    <property type="project" value="InterPro"/>
</dbReference>
<reference evidence="10" key="2">
    <citation type="submission" date="2025-09" db="UniProtKB">
        <authorList>
            <consortium name="Ensembl"/>
        </authorList>
    </citation>
    <scope>IDENTIFICATION</scope>
</reference>
<organism evidence="10 11">
    <name type="scientific">Gadus morhua</name>
    <name type="common">Atlantic cod</name>
    <dbReference type="NCBI Taxonomy" id="8049"/>
    <lineage>
        <taxon>Eukaryota</taxon>
        <taxon>Metazoa</taxon>
        <taxon>Chordata</taxon>
        <taxon>Craniata</taxon>
        <taxon>Vertebrata</taxon>
        <taxon>Euteleostomi</taxon>
        <taxon>Actinopterygii</taxon>
        <taxon>Neopterygii</taxon>
        <taxon>Teleostei</taxon>
        <taxon>Neoteleostei</taxon>
        <taxon>Acanthomorphata</taxon>
        <taxon>Zeiogadaria</taxon>
        <taxon>Gadariae</taxon>
        <taxon>Gadiformes</taxon>
        <taxon>Gadoidei</taxon>
        <taxon>Gadidae</taxon>
        <taxon>Gadus</taxon>
    </lineage>
</organism>
<dbReference type="GO" id="GO:0003676">
    <property type="term" value="F:nucleic acid binding"/>
    <property type="evidence" value="ECO:0007669"/>
    <property type="project" value="InterPro"/>
</dbReference>
<dbReference type="RefSeq" id="XP_030196925.1">
    <property type="nucleotide sequence ID" value="XM_030341065.1"/>
</dbReference>
<reference evidence="10" key="1">
    <citation type="submission" date="2025-08" db="UniProtKB">
        <authorList>
            <consortium name="Ensembl"/>
        </authorList>
    </citation>
    <scope>IDENTIFICATION</scope>
</reference>
<dbReference type="OrthoDB" id="8191639at2759"/>
<dbReference type="CDD" id="cd06144">
    <property type="entry name" value="REX4_like"/>
    <property type="match status" value="1"/>
</dbReference>
<evidence type="ECO:0000256" key="1">
    <source>
        <dbReference type="ARBA" id="ARBA00004123"/>
    </source>
</evidence>
<dbReference type="InterPro" id="IPR037431">
    <property type="entry name" value="REX4_DEDDh_dom"/>
</dbReference>
<feature type="compositionally biased region" description="Basic residues" evidence="8">
    <location>
        <begin position="25"/>
        <end position="41"/>
    </location>
</feature>
<dbReference type="InterPro" id="IPR012337">
    <property type="entry name" value="RNaseH-like_sf"/>
</dbReference>
<feature type="region of interest" description="Disordered" evidence="8">
    <location>
        <begin position="423"/>
        <end position="446"/>
    </location>
</feature>